<feature type="signal peptide" evidence="2">
    <location>
        <begin position="1"/>
        <end position="21"/>
    </location>
</feature>
<dbReference type="SMART" id="SM00423">
    <property type="entry name" value="PSI"/>
    <property type="match status" value="9"/>
</dbReference>
<reference evidence="4" key="1">
    <citation type="submission" date="2021-01" db="EMBL/GenBank/DDBJ databases">
        <authorList>
            <consortium name="Genoscope - CEA"/>
            <person name="William W."/>
        </authorList>
    </citation>
    <scope>NUCLEOTIDE SEQUENCE</scope>
</reference>
<keyword evidence="5" id="KW-1185">Reference proteome</keyword>
<protein>
    <recommendedName>
        <fullName evidence="3">PSI domain-containing protein</fullName>
    </recommendedName>
</protein>
<comment type="caution">
    <text evidence="4">The sequence shown here is derived from an EMBL/GenBank/DDBJ whole genome shotgun (WGS) entry which is preliminary data.</text>
</comment>
<evidence type="ECO:0000313" key="5">
    <source>
        <dbReference type="Proteomes" id="UP000692954"/>
    </source>
</evidence>
<evidence type="ECO:0000259" key="3">
    <source>
        <dbReference type="SMART" id="SM00423"/>
    </source>
</evidence>
<feature type="domain" description="PSI" evidence="3">
    <location>
        <begin position="26"/>
        <end position="79"/>
    </location>
</feature>
<gene>
    <name evidence="4" type="ORF">PSON_ATCC_30995.1.T1420022</name>
</gene>
<dbReference type="Pfam" id="PF01508">
    <property type="entry name" value="Paramecium_SA"/>
    <property type="match status" value="27"/>
</dbReference>
<feature type="domain" description="PSI" evidence="3">
    <location>
        <begin position="2142"/>
        <end position="2195"/>
    </location>
</feature>
<dbReference type="Proteomes" id="UP000692954">
    <property type="component" value="Unassembled WGS sequence"/>
</dbReference>
<dbReference type="OrthoDB" id="6062428at2759"/>
<feature type="domain" description="PSI" evidence="3">
    <location>
        <begin position="1477"/>
        <end position="1526"/>
    </location>
</feature>
<feature type="chain" id="PRO_5035774573" description="PSI domain-containing protein" evidence="2">
    <location>
        <begin position="22"/>
        <end position="2399"/>
    </location>
</feature>
<keyword evidence="1" id="KW-0325">Glycoprotein</keyword>
<dbReference type="EMBL" id="CAJJDN010000142">
    <property type="protein sequence ID" value="CAD8123012.1"/>
    <property type="molecule type" value="Genomic_DNA"/>
</dbReference>
<feature type="domain" description="PSI" evidence="3">
    <location>
        <begin position="788"/>
        <end position="835"/>
    </location>
</feature>
<proteinExistence type="predicted"/>
<keyword evidence="2" id="KW-0732">Signal</keyword>
<feature type="domain" description="PSI" evidence="3">
    <location>
        <begin position="136"/>
        <end position="184"/>
    </location>
</feature>
<organism evidence="4 5">
    <name type="scientific">Paramecium sonneborni</name>
    <dbReference type="NCBI Taxonomy" id="65129"/>
    <lineage>
        <taxon>Eukaryota</taxon>
        <taxon>Sar</taxon>
        <taxon>Alveolata</taxon>
        <taxon>Ciliophora</taxon>
        <taxon>Intramacronucleata</taxon>
        <taxon>Oligohymenophorea</taxon>
        <taxon>Peniculida</taxon>
        <taxon>Parameciidae</taxon>
        <taxon>Paramecium</taxon>
    </lineage>
</organism>
<dbReference type="SMART" id="SM00639">
    <property type="entry name" value="PSA"/>
    <property type="match status" value="28"/>
</dbReference>
<name>A0A8S1R793_9CILI</name>
<evidence type="ECO:0000313" key="4">
    <source>
        <dbReference type="EMBL" id="CAD8123012.1"/>
    </source>
</evidence>
<dbReference type="InterPro" id="IPR002895">
    <property type="entry name" value="Paramecium_SA"/>
</dbReference>
<dbReference type="InterPro" id="IPR016201">
    <property type="entry name" value="PSI"/>
</dbReference>
<feature type="domain" description="PSI" evidence="3">
    <location>
        <begin position="434"/>
        <end position="488"/>
    </location>
</feature>
<accession>A0A8S1R793</accession>
<feature type="domain" description="PSI" evidence="3">
    <location>
        <begin position="336"/>
        <end position="387"/>
    </location>
</feature>
<sequence length="2399" mass="250529">MNKKFIILSLLLALAMSQTYSIAQCSCAQLLSEGDCARNPTLGCSWDSTKRLCAVSTTPVTPTVIFAAYCDGFTQSDCPKAKPCTDCGSFAACAWIDDKCTFFTGCTAFAKTTDGECQAISNKCITDGTHCVEIDACSTYKKQLPCLKNAQGSLCFWDTTNNSCLDANTCERLPISFVTDKECRDIIPTCTTQAGGGCVDSGTNCSDQRLEIQCVSNRLRTMTCYWDGNACKDRICEHAPTTLTTDEACRAFRTDGTCTTKVNGGCVTRTTCAAAIQAACIRNSSGGDCFWNGNGCVDKTCANAPTTMTTNIACGGFAPGSGCITKSGGGCITNGACSVANIQAACVKNSNNFDCIWDGICKEKTCTNAPITNNTHELCTSYLSTCTVRAGGGCQNRTCANAPTSLTTNEACEAYLPGRLCITKSQGGCVENTTCALIQLEAACVRNSSGAACFWDSVSQSCKDKTCVNAPSSNNNHDLCVAFLSTCTVNSTNSGCVDKTCENSLAQIICDRDLNNRTCVWKGRCFKRECVLASQTTSTHSDCNIYDPSCTLSNTGQGCVPIPLRCEAITIEAACHVKLQIINGNRTYPQCGWNGSQCIDMACSTAPRNYSTTSECRNYIDTCVANNPVIVSGSPIIQGCQDLPTSCAQRRSIENCQISRSGFPTCLWNTATSACVEKSCATASISTTVGFVTVFSTGNCSTYLDTCIANNTGSGCIAKSSSCNLLASNNCGIGSKINGDCYWNSNSNSCVDRVCTNIPLTTHSACQNALSTCTTNNARLACQVLQASCTSYTSPENCKITSANKNCIWTGSGCRSAICSDASNTTSFDDDSECSAYPTPSETCTVLYKTGGQGCVTRSANCSDYVSSAQCFRTLGATSNDCSWNSTVNRCFSNTQLQGACSTFRGTQAQCQSYNPGSGCTNSPSAVETDICTFSCAAVAGSGLDHAQCQAYNTACTNNGTTACQQLQASCGSYAATADACVNTSTGTKCFFRSAAGGNPDACLAISAAADCATVAGTGLDHTKCQAYNTACTNNGTTACQQLQASCGSYAATADECVINTTTATKCFFKAADGGNPAACQAIAIATDCAAVTGTGLDHTKCQVYNTACTNNGTTACQQLQTACGSYAATADACVNTSTGTKCFFKAADGGNPAACQAIAIATDCATVTGTGLDHTKCQVYNTACTNNGTTACQQLQTACGSYAATADACVNTSTGTKCFFKAADGGNPDACLAIATAADCATVTGTGLDHDQCKAYNTACTNNGTTACQAFSCEVKTGSGLTWENCQSFSSTCSVKRDGSGCITIQAQCSQYSLTISNCYRSTAGLCVANNSDNQCVGVTQTTTCENLFLGSGNYSSGRCAHFKAGCIELNTTGCQTRTCNNFSGVFNHQNCNGHLNTCTVNATNDNCIIMPASCGSQTSASCLWSLEGQCIVDGTNCVRKTCDTAADTLNTNTQCSDYLSTCTVARIGGCQARAACSTYRSNQQCKFNTSGGRCFWNPTNKNCVDLNCGNIEATSSYATHSACSGVDATCTVRAQNGAAVPGCMTRGACGSYLIEDQCVANASGGLCVWNTNTNQAVCQDRSCTTAPTSMATHSECDSYFSTPTIRCTVVATLDTNSNTLVLGGCQQRAACSSYVHQEQCKFNATGEECGWNGSLCADKSCATAPATIDYDDNDECRTYFNNKCTVSESGQGCIEIPISCEGMTEKQCVSDRSGKPCFWTGSTCITRSCENAPDAIQTPEECNTYLYGCTSDTVKCKTRVCEDFAFATDTLCRQALPTCTTNGTNCVTRGTCISAQSQAGCVTSSTNQQCEWMPAVGNNQAYCTIKTCNTAPTSLTTEAACATYFTNCTTKNGGGCILKSTCSAATIEAACTTALNGTTVCAWDSAQNRCRDRDCQDFSGTTHAACQAQRAGCTAGANGRCARVQNCEQTTIRSACIQGTNGPCLWVNDYINSDGSTGACFRYTSCKSLTWSTDAECKWISNQCTTNGSSCIAITLCSETNTDGGCVTGYDGACIQSVPALNSSAPRVCKPFTSCADAFYATHQDCQIANRRCTTNGTTGCIPLGACSSYPSVAGCFFNDKGVIHTAGVITSTGLCSWDNTTNSCRDQICADLTGTNHQTCSSQLSTCTSDGTTCLTRGTCSSYSTQTACTTAVGSDGICFWEPASAINNNTAKCRLMSCADIQNGTSTNVCFVALSSCVSNGTICIPRANCSTYTTRTACNSGGSDGICVFTQSTGTGVTDGIGTCTLMTACSTANNDQTACQAARDRCSWTPASGTGANAILSRCAAHTCSTNQSTNGICTRFLNWDRRTQQICTLANGICTPTDPATLASNDCFLVSGYTYTWNASTSKCGVCTAVVVQPNTSNNNTNTTDNTTTTDSGYILGLSTILFGYLML</sequence>
<evidence type="ECO:0000256" key="1">
    <source>
        <dbReference type="ARBA" id="ARBA00023180"/>
    </source>
</evidence>
<feature type="domain" description="PSI" evidence="3">
    <location>
        <begin position="1550"/>
        <end position="1599"/>
    </location>
</feature>
<evidence type="ECO:0000256" key="2">
    <source>
        <dbReference type="SAM" id="SignalP"/>
    </source>
</evidence>
<feature type="domain" description="PSI" evidence="3">
    <location>
        <begin position="1863"/>
        <end position="1916"/>
    </location>
</feature>